<proteinExistence type="predicted"/>
<dbReference type="Proteomes" id="UP000623250">
    <property type="component" value="Unassembled WGS sequence"/>
</dbReference>
<evidence type="ECO:0000313" key="3">
    <source>
        <dbReference type="Proteomes" id="UP000623250"/>
    </source>
</evidence>
<dbReference type="RefSeq" id="WP_162173116.1">
    <property type="nucleotide sequence ID" value="NZ_JAEMUK010000014.1"/>
</dbReference>
<comment type="caution">
    <text evidence="2">The sequence shown here is derived from an EMBL/GenBank/DDBJ whole genome shotgun (WGS) entry which is preliminary data.</text>
</comment>
<protein>
    <recommendedName>
        <fullName evidence="1">Histidine phosphotransferase ChpT C-terminal domain-containing protein</fullName>
    </recommendedName>
</protein>
<accession>A0A8I1GHZ9</accession>
<keyword evidence="3" id="KW-1185">Reference proteome</keyword>
<feature type="domain" description="Histidine phosphotransferase ChpT C-terminal" evidence="1">
    <location>
        <begin position="84"/>
        <end position="208"/>
    </location>
</feature>
<evidence type="ECO:0000259" key="1">
    <source>
        <dbReference type="Pfam" id="PF10090"/>
    </source>
</evidence>
<gene>
    <name evidence="2" type="ORF">JDN41_08090</name>
</gene>
<sequence>MTDARLDDTALAALISSKICHDLAGQIGAINNGLELLEEENDEDTRFYALELIQNSAKAAWAQLDFNRLAFGVSSSLGALVPVQHIEQVARRYLENGKRRLHWQANVPEIEKEHARLLMALLGVSINALPAGGDYYLGLSASKTRAGRSRFKLIILCRGRAARVPEGVAEVFAGDTTRTIDGRLVIAYYATRLATEASLKLSALKEGEDILFTLEPR</sequence>
<dbReference type="Gene3D" id="3.30.565.10">
    <property type="entry name" value="Histidine kinase-like ATPase, C-terminal domain"/>
    <property type="match status" value="1"/>
</dbReference>
<organism evidence="2 3">
    <name type="scientific">Rhodomicrobium udaipurense</name>
    <dbReference type="NCBI Taxonomy" id="1202716"/>
    <lineage>
        <taxon>Bacteria</taxon>
        <taxon>Pseudomonadati</taxon>
        <taxon>Pseudomonadota</taxon>
        <taxon>Alphaproteobacteria</taxon>
        <taxon>Hyphomicrobiales</taxon>
        <taxon>Hyphomicrobiaceae</taxon>
        <taxon>Rhodomicrobium</taxon>
    </lineage>
</organism>
<evidence type="ECO:0000313" key="2">
    <source>
        <dbReference type="EMBL" id="MBJ7543517.1"/>
    </source>
</evidence>
<dbReference type="InterPro" id="IPR036890">
    <property type="entry name" value="HATPase_C_sf"/>
</dbReference>
<name>A0A8I1GHZ9_9HYPH</name>
<reference evidence="2 3" key="1">
    <citation type="submission" date="2020-12" db="EMBL/GenBank/DDBJ databases">
        <title>Revised draft genomes of Rhodomicrobium vannielii ATCC 17100 and Rhodomicrobium udaipurense JA643.</title>
        <authorList>
            <person name="Conners E.M."/>
            <person name="Davenport E.J."/>
            <person name="Bose A."/>
        </authorList>
    </citation>
    <scope>NUCLEOTIDE SEQUENCE [LARGE SCALE GENOMIC DNA]</scope>
    <source>
        <strain evidence="2 3">JA643</strain>
    </source>
</reference>
<dbReference type="AlphaFoldDB" id="A0A8I1GHZ9"/>
<dbReference type="InterPro" id="IPR018762">
    <property type="entry name" value="ChpT_C"/>
</dbReference>
<dbReference type="Gene3D" id="1.10.287.130">
    <property type="match status" value="1"/>
</dbReference>
<dbReference type="EMBL" id="JAEMUK010000014">
    <property type="protein sequence ID" value="MBJ7543517.1"/>
    <property type="molecule type" value="Genomic_DNA"/>
</dbReference>
<dbReference type="Pfam" id="PF10090">
    <property type="entry name" value="HPTransfase"/>
    <property type="match status" value="1"/>
</dbReference>